<evidence type="ECO:0000259" key="2">
    <source>
        <dbReference type="Pfam" id="PF17171"/>
    </source>
</evidence>
<name>A0A6A6QC62_9PEZI</name>
<dbReference type="EMBL" id="MU004198">
    <property type="protein sequence ID" value="KAF2489644.1"/>
    <property type="molecule type" value="Genomic_DNA"/>
</dbReference>
<dbReference type="SUPFAM" id="SSF47616">
    <property type="entry name" value="GST C-terminal domain-like"/>
    <property type="match status" value="1"/>
</dbReference>
<feature type="compositionally biased region" description="Basic and acidic residues" evidence="1">
    <location>
        <begin position="1"/>
        <end position="12"/>
    </location>
</feature>
<dbReference type="Pfam" id="PF17171">
    <property type="entry name" value="GST_C_6"/>
    <property type="match status" value="1"/>
</dbReference>
<proteinExistence type="predicted"/>
<keyword evidence="5" id="KW-1185">Reference proteome</keyword>
<dbReference type="Pfam" id="PF17172">
    <property type="entry name" value="GST_N_4"/>
    <property type="match status" value="1"/>
</dbReference>
<dbReference type="PANTHER" id="PTHR12289">
    <property type="entry name" value="METAXIN RELATED"/>
    <property type="match status" value="1"/>
</dbReference>
<dbReference type="InterPro" id="IPR021211">
    <property type="entry name" value="SAM35"/>
</dbReference>
<evidence type="ECO:0000313" key="5">
    <source>
        <dbReference type="Proteomes" id="UP000799750"/>
    </source>
</evidence>
<dbReference type="OrthoDB" id="198787at2759"/>
<evidence type="ECO:0000313" key="4">
    <source>
        <dbReference type="EMBL" id="KAF2489644.1"/>
    </source>
</evidence>
<evidence type="ECO:0000256" key="1">
    <source>
        <dbReference type="SAM" id="MobiDB-lite"/>
    </source>
</evidence>
<dbReference type="Pfam" id="PF10806">
    <property type="entry name" value="SAM35"/>
    <property type="match status" value="1"/>
</dbReference>
<protein>
    <recommendedName>
        <fullName evidence="6">Mitochondrial outer membrane protein</fullName>
    </recommendedName>
</protein>
<organism evidence="4 5">
    <name type="scientific">Lophium mytilinum</name>
    <dbReference type="NCBI Taxonomy" id="390894"/>
    <lineage>
        <taxon>Eukaryota</taxon>
        <taxon>Fungi</taxon>
        <taxon>Dikarya</taxon>
        <taxon>Ascomycota</taxon>
        <taxon>Pezizomycotina</taxon>
        <taxon>Dothideomycetes</taxon>
        <taxon>Pleosporomycetidae</taxon>
        <taxon>Mytilinidiales</taxon>
        <taxon>Mytilinidiaceae</taxon>
        <taxon>Lophium</taxon>
    </lineage>
</organism>
<evidence type="ECO:0000259" key="3">
    <source>
        <dbReference type="Pfam" id="PF17172"/>
    </source>
</evidence>
<dbReference type="InterPro" id="IPR012336">
    <property type="entry name" value="Thioredoxin-like_fold"/>
</dbReference>
<gene>
    <name evidence="4" type="ORF">BU16DRAFT_471240</name>
</gene>
<feature type="region of interest" description="Disordered" evidence="1">
    <location>
        <begin position="1"/>
        <end position="22"/>
    </location>
</feature>
<evidence type="ECO:0008006" key="6">
    <source>
        <dbReference type="Google" id="ProtNLM"/>
    </source>
</evidence>
<dbReference type="InterPro" id="IPR036282">
    <property type="entry name" value="Glutathione-S-Trfase_C_sf"/>
</dbReference>
<sequence length="303" mass="34192">MPSEDHPHDEKSQPTTRSPLKSSIFTVPAPIKRLFDRFPLTTYPANELPARSPRKRDQNVLYIFATPLEAIQGSPSYNPSCLKWQTYLKFSDVDFLLVASNNHASPSGALPFLLPSTHDAGKSVSPIPSAKLQKWALEKGSRKVEEPDDMRYEAYLSLLDHRIRRAWLYTLYLTPNFTSIAEPLYVLPISTNAMVRLTTTYELRKAAETELLKHAAVIDAQTLYKEAEEALGALETMLSDKKWFFGAKEPGLFDASVFAYTHLLLDAYLGNGWAEPRLRNSVLAHKKLVAHRDRILAGYFPSV</sequence>
<feature type="domain" description="Thioredoxin-like fold" evidence="3">
    <location>
        <begin position="79"/>
        <end position="176"/>
    </location>
</feature>
<reference evidence="4" key="1">
    <citation type="journal article" date="2020" name="Stud. Mycol.">
        <title>101 Dothideomycetes genomes: a test case for predicting lifestyles and emergence of pathogens.</title>
        <authorList>
            <person name="Haridas S."/>
            <person name="Albert R."/>
            <person name="Binder M."/>
            <person name="Bloem J."/>
            <person name="Labutti K."/>
            <person name="Salamov A."/>
            <person name="Andreopoulos B."/>
            <person name="Baker S."/>
            <person name="Barry K."/>
            <person name="Bills G."/>
            <person name="Bluhm B."/>
            <person name="Cannon C."/>
            <person name="Castanera R."/>
            <person name="Culley D."/>
            <person name="Daum C."/>
            <person name="Ezra D."/>
            <person name="Gonzalez J."/>
            <person name="Henrissat B."/>
            <person name="Kuo A."/>
            <person name="Liang C."/>
            <person name="Lipzen A."/>
            <person name="Lutzoni F."/>
            <person name="Magnuson J."/>
            <person name="Mondo S."/>
            <person name="Nolan M."/>
            <person name="Ohm R."/>
            <person name="Pangilinan J."/>
            <person name="Park H.-J."/>
            <person name="Ramirez L."/>
            <person name="Alfaro M."/>
            <person name="Sun H."/>
            <person name="Tritt A."/>
            <person name="Yoshinaga Y."/>
            <person name="Zwiers L.-H."/>
            <person name="Turgeon B."/>
            <person name="Goodwin S."/>
            <person name="Spatafora J."/>
            <person name="Crous P."/>
            <person name="Grigoriev I."/>
        </authorList>
    </citation>
    <scope>NUCLEOTIDE SEQUENCE</scope>
    <source>
        <strain evidence="4">CBS 269.34</strain>
    </source>
</reference>
<dbReference type="GO" id="GO:0001401">
    <property type="term" value="C:SAM complex"/>
    <property type="evidence" value="ECO:0007669"/>
    <property type="project" value="TreeGrafter"/>
</dbReference>
<accession>A0A6A6QC62</accession>
<dbReference type="PANTHER" id="PTHR12289:SF44">
    <property type="entry name" value="OUTER MEMBRANE PROTEIN (SAM35), PUTATIVE (AFU_ORTHOLOGUE AFUA_1G13180)-RELATED"/>
    <property type="match status" value="1"/>
</dbReference>
<dbReference type="Proteomes" id="UP000799750">
    <property type="component" value="Unassembled WGS sequence"/>
</dbReference>
<dbReference type="CDD" id="cd03193">
    <property type="entry name" value="GST_C_Metaxin"/>
    <property type="match status" value="1"/>
</dbReference>
<feature type="domain" description="Metaxin glutathione S-transferase" evidence="2">
    <location>
        <begin position="227"/>
        <end position="295"/>
    </location>
</feature>
<dbReference type="GO" id="GO:0007005">
    <property type="term" value="P:mitochondrion organization"/>
    <property type="evidence" value="ECO:0007669"/>
    <property type="project" value="TreeGrafter"/>
</dbReference>
<dbReference type="AlphaFoldDB" id="A0A6A6QC62"/>
<dbReference type="InterPro" id="IPR033468">
    <property type="entry name" value="Metaxin_GST"/>
</dbReference>
<feature type="compositionally biased region" description="Polar residues" evidence="1">
    <location>
        <begin position="13"/>
        <end position="22"/>
    </location>
</feature>
<dbReference type="InterPro" id="IPR050931">
    <property type="entry name" value="Mito_Protein_Transport_Metaxin"/>
</dbReference>